<dbReference type="Proteomes" id="UP001150238">
    <property type="component" value="Unassembled WGS sequence"/>
</dbReference>
<reference evidence="2" key="1">
    <citation type="submission" date="2022-08" db="EMBL/GenBank/DDBJ databases">
        <authorList>
            <consortium name="DOE Joint Genome Institute"/>
            <person name="Min B."/>
            <person name="Riley R."/>
            <person name="Sierra-Patev S."/>
            <person name="Naranjo-Ortiz M."/>
            <person name="Looney B."/>
            <person name="Konkel Z."/>
            <person name="Slot J.C."/>
            <person name="Sakamoto Y."/>
            <person name="Steenwyk J.L."/>
            <person name="Rokas A."/>
            <person name="Carro J."/>
            <person name="Camarero S."/>
            <person name="Ferreira P."/>
            <person name="Molpeceres G."/>
            <person name="Ruiz-Duenas F.J."/>
            <person name="Serrano A."/>
            <person name="Henrissat B."/>
            <person name="Drula E."/>
            <person name="Hughes K.W."/>
            <person name="Mata J.L."/>
            <person name="Ishikawa N.K."/>
            <person name="Vargas-Isla R."/>
            <person name="Ushijima S."/>
            <person name="Smith C.A."/>
            <person name="Ahrendt S."/>
            <person name="Andreopoulos W."/>
            <person name="He G."/>
            <person name="Labutti K."/>
            <person name="Lipzen A."/>
            <person name="Ng V."/>
            <person name="Sandor L."/>
            <person name="Barry K."/>
            <person name="Martinez A.T."/>
            <person name="Xiao Y."/>
            <person name="Gibbons J.G."/>
            <person name="Terashima K."/>
            <person name="Hibbett D.S."/>
            <person name="Grigoriev I.V."/>
        </authorList>
    </citation>
    <scope>NUCLEOTIDE SEQUENCE</scope>
    <source>
        <strain evidence="2">Sp2 HRB7682 ss15</strain>
    </source>
</reference>
<comment type="caution">
    <text evidence="2">The sequence shown here is derived from an EMBL/GenBank/DDBJ whole genome shotgun (WGS) entry which is preliminary data.</text>
</comment>
<dbReference type="AlphaFoldDB" id="A0A9W9DIQ8"/>
<accession>A0A9W9DIQ8</accession>
<gene>
    <name evidence="2" type="ORF">C8J55DRAFT_563259</name>
</gene>
<keyword evidence="1" id="KW-0732">Signal</keyword>
<reference evidence="2" key="2">
    <citation type="journal article" date="2023" name="Proc. Natl. Acad. Sci. U.S.A.">
        <title>A global phylogenomic analysis of the shiitake genus Lentinula.</title>
        <authorList>
            <person name="Sierra-Patev S."/>
            <person name="Min B."/>
            <person name="Naranjo-Ortiz M."/>
            <person name="Looney B."/>
            <person name="Konkel Z."/>
            <person name="Slot J.C."/>
            <person name="Sakamoto Y."/>
            <person name="Steenwyk J.L."/>
            <person name="Rokas A."/>
            <person name="Carro J."/>
            <person name="Camarero S."/>
            <person name="Ferreira P."/>
            <person name="Molpeceres G."/>
            <person name="Ruiz-Duenas F.J."/>
            <person name="Serrano A."/>
            <person name="Henrissat B."/>
            <person name="Drula E."/>
            <person name="Hughes K.W."/>
            <person name="Mata J.L."/>
            <person name="Ishikawa N.K."/>
            <person name="Vargas-Isla R."/>
            <person name="Ushijima S."/>
            <person name="Smith C.A."/>
            <person name="Donoghue J."/>
            <person name="Ahrendt S."/>
            <person name="Andreopoulos W."/>
            <person name="He G."/>
            <person name="LaButti K."/>
            <person name="Lipzen A."/>
            <person name="Ng V."/>
            <person name="Riley R."/>
            <person name="Sandor L."/>
            <person name="Barry K."/>
            <person name="Martinez A.T."/>
            <person name="Xiao Y."/>
            <person name="Gibbons J.G."/>
            <person name="Terashima K."/>
            <person name="Grigoriev I.V."/>
            <person name="Hibbett D."/>
        </authorList>
    </citation>
    <scope>NUCLEOTIDE SEQUENCE</scope>
    <source>
        <strain evidence="2">Sp2 HRB7682 ss15</strain>
    </source>
</reference>
<protein>
    <submittedName>
        <fullName evidence="2">Uncharacterized protein</fullName>
    </submittedName>
</protein>
<evidence type="ECO:0000313" key="3">
    <source>
        <dbReference type="Proteomes" id="UP001150238"/>
    </source>
</evidence>
<feature type="chain" id="PRO_5040941702" evidence="1">
    <location>
        <begin position="21"/>
        <end position="390"/>
    </location>
</feature>
<proteinExistence type="predicted"/>
<evidence type="ECO:0000313" key="2">
    <source>
        <dbReference type="EMBL" id="KAJ4472509.1"/>
    </source>
</evidence>
<sequence length="390" mass="43793">MHIKIFYPILALVAASVVFAAPHAVCTRTGQHITDSSVYHSSLTGAIFCNRDREEFFPKKQPVRSVEFIVVNVAKNDVKVYGGAQLNLDWDNTSDLPTLSHSSSPYIFNVKSISEERNCVRDLRLVVGQQNPRDNYMVSEEGSGGVIASKGNTAFTNKVCQLVIRPVNYFDKALEKTIENIILNVASHNPMVYDGHQLKLSWDHSNPYLQQDDRQPIRLALEPDTPTVDCARTLEVEMSRRNPHLNYAFYDNTGWEIQRAGYPYAEANNGQPTHILQIHFDLAEDPVDDSVVKNSVKELIAYATKEHNLFEGGRSYFYPGGSSWFGSPSRDTSKPVHLHISSAIVGVPRLPDYQPGYDVVISRSSPLQNYIITDLRPGKDNKVVKKGDRE</sequence>
<organism evidence="2 3">
    <name type="scientific">Lentinula lateritia</name>
    <dbReference type="NCBI Taxonomy" id="40482"/>
    <lineage>
        <taxon>Eukaryota</taxon>
        <taxon>Fungi</taxon>
        <taxon>Dikarya</taxon>
        <taxon>Basidiomycota</taxon>
        <taxon>Agaricomycotina</taxon>
        <taxon>Agaricomycetes</taxon>
        <taxon>Agaricomycetidae</taxon>
        <taxon>Agaricales</taxon>
        <taxon>Marasmiineae</taxon>
        <taxon>Omphalotaceae</taxon>
        <taxon>Lentinula</taxon>
    </lineage>
</organism>
<evidence type="ECO:0000256" key="1">
    <source>
        <dbReference type="SAM" id="SignalP"/>
    </source>
</evidence>
<dbReference type="EMBL" id="JANVFS010000027">
    <property type="protein sequence ID" value="KAJ4472509.1"/>
    <property type="molecule type" value="Genomic_DNA"/>
</dbReference>
<name>A0A9W9DIQ8_9AGAR</name>
<feature type="signal peptide" evidence="1">
    <location>
        <begin position="1"/>
        <end position="20"/>
    </location>
</feature>